<proteinExistence type="predicted"/>
<evidence type="ECO:0000313" key="2">
    <source>
        <dbReference type="Proteomes" id="UP000002574"/>
    </source>
</evidence>
<keyword evidence="2" id="KW-1185">Reference proteome</keyword>
<dbReference type="eggNOG" id="COG2165">
    <property type="taxonomic scope" value="Bacteria"/>
</dbReference>
<organism evidence="1 2">
    <name type="scientific">Hydrogenobacter thermophilus (strain DSM 6534 / IAM 12695 / TK-6)</name>
    <dbReference type="NCBI Taxonomy" id="608538"/>
    <lineage>
        <taxon>Bacteria</taxon>
        <taxon>Pseudomonadati</taxon>
        <taxon>Aquificota</taxon>
        <taxon>Aquificia</taxon>
        <taxon>Aquificales</taxon>
        <taxon>Aquificaceae</taxon>
        <taxon>Hydrogenobacter</taxon>
    </lineage>
</organism>
<dbReference type="Proteomes" id="UP000002574">
    <property type="component" value="Chromosome"/>
</dbReference>
<accession>D3DFX2</accession>
<dbReference type="InterPro" id="IPR012902">
    <property type="entry name" value="N_methyl_site"/>
</dbReference>
<dbReference type="AlphaFoldDB" id="D3DFX2"/>
<gene>
    <name evidence="1" type="ordered locus">HTH_0257</name>
</gene>
<dbReference type="STRING" id="608538.HTH_0257"/>
<sequence>MVRQKFTSMLLKSKKGFTLLEVLLVLVLISLLFGTLSYTYYSALNSSLDLARDSQKLRQEAYLLWNLKRKVVSAKILHMEKDRLFMITSAGDYYEGMVKCAYIYKDGVLYYYEFPYPYGDIKFYEEDKLIKLGKFNAFSFRAYAGGNFYDTFDGIPELLYVKLDTRQLVIKLLS</sequence>
<dbReference type="Pfam" id="PF07963">
    <property type="entry name" value="N_methyl"/>
    <property type="match status" value="1"/>
</dbReference>
<evidence type="ECO:0008006" key="3">
    <source>
        <dbReference type="Google" id="ProtNLM"/>
    </source>
</evidence>
<name>D3DFX2_HYDTT</name>
<protein>
    <recommendedName>
        <fullName evidence="3">Prepilin-type N-terminal cleavage/methylation domain-containing protein</fullName>
    </recommendedName>
</protein>
<dbReference type="KEGG" id="hth:HTH_0257"/>
<dbReference type="OrthoDB" id="15360at2"/>
<evidence type="ECO:0000313" key="1">
    <source>
        <dbReference type="EMBL" id="BAI68724.1"/>
    </source>
</evidence>
<dbReference type="EMBL" id="AP011112">
    <property type="protein sequence ID" value="BAI68724.1"/>
    <property type="molecule type" value="Genomic_DNA"/>
</dbReference>
<dbReference type="NCBIfam" id="TIGR02532">
    <property type="entry name" value="IV_pilin_GFxxxE"/>
    <property type="match status" value="1"/>
</dbReference>
<reference evidence="1 2" key="1">
    <citation type="journal article" date="2010" name="J. Bacteriol.">
        <title>Complete genome sequence of the thermophilic, obligately chemolithoautotrophic hydrogen-oxidizing bacterium Hydrogenobacter thermophilus TK-6.</title>
        <authorList>
            <person name="Arai H."/>
            <person name="Kanbe H."/>
            <person name="Ishii M."/>
            <person name="Igarashi Y."/>
        </authorList>
    </citation>
    <scope>NUCLEOTIDE SEQUENCE [LARGE SCALE GENOMIC DNA]</scope>
    <source>
        <strain evidence="2">DSM 6534 / IAM 12695 / TK-6 [Tokyo]</strain>
    </source>
</reference>